<sequence>MIETIDANGEVKRHGECLLGVWPSPLWETSTCSQYVERGTFTAKPQPRSRGPRTVRRVSPASASSPGVPREPIDFELPEELLDMNADEFREILREVLRDELGVSDPVMGQRWEGGEVVLKPGKDGTQEKRIPIETLFSKVVMIRDKLRVLEQKVNAHPKLAAEEKVQMQQYITGCYGSLTTFNVLFANKEDQFVGQKGDG</sequence>
<dbReference type="AlphaFoldDB" id="A0A0K1Q552"/>
<evidence type="ECO:0000256" key="1">
    <source>
        <dbReference type="SAM" id="MobiDB-lite"/>
    </source>
</evidence>
<name>A0A0K1Q552_9BACT</name>
<keyword evidence="3" id="KW-1185">Reference proteome</keyword>
<dbReference type="PATRIC" id="fig|1391654.3.peg.7618"/>
<evidence type="ECO:0000313" key="3">
    <source>
        <dbReference type="Proteomes" id="UP000064967"/>
    </source>
</evidence>
<protein>
    <submittedName>
        <fullName evidence="2">Uncharacterized protein</fullName>
    </submittedName>
</protein>
<dbReference type="Proteomes" id="UP000064967">
    <property type="component" value="Chromosome"/>
</dbReference>
<feature type="region of interest" description="Disordered" evidence="1">
    <location>
        <begin position="42"/>
        <end position="72"/>
    </location>
</feature>
<feature type="compositionally biased region" description="Low complexity" evidence="1">
    <location>
        <begin position="57"/>
        <end position="70"/>
    </location>
</feature>
<dbReference type="EMBL" id="CP012333">
    <property type="protein sequence ID" value="AKV00844.1"/>
    <property type="molecule type" value="Genomic_DNA"/>
</dbReference>
<reference evidence="2 3" key="1">
    <citation type="submission" date="2015-08" db="EMBL/GenBank/DDBJ databases">
        <authorList>
            <person name="Babu N.S."/>
            <person name="Beckwith C.J."/>
            <person name="Beseler K.G."/>
            <person name="Brison A."/>
            <person name="Carone J.V."/>
            <person name="Caskin T.P."/>
            <person name="Diamond M."/>
            <person name="Durham M.E."/>
            <person name="Foxe J.M."/>
            <person name="Go M."/>
            <person name="Henderson B.A."/>
            <person name="Jones I.B."/>
            <person name="McGettigan J.A."/>
            <person name="Micheletti S.J."/>
            <person name="Nasrallah M.E."/>
            <person name="Ortiz D."/>
            <person name="Piller C.R."/>
            <person name="Privatt S.R."/>
            <person name="Schneider S.L."/>
            <person name="Sharp S."/>
            <person name="Smith T.C."/>
            <person name="Stanton J.D."/>
            <person name="Ullery H.E."/>
            <person name="Wilson R.J."/>
            <person name="Serrano M.G."/>
            <person name="Buck G."/>
            <person name="Lee V."/>
            <person name="Wang Y."/>
            <person name="Carvalho R."/>
            <person name="Voegtly L."/>
            <person name="Shi R."/>
            <person name="Duckworth R."/>
            <person name="Johnson A."/>
            <person name="Loviza R."/>
            <person name="Walstead R."/>
            <person name="Shah Z."/>
            <person name="Kiflezghi M."/>
            <person name="Wade K."/>
            <person name="Ball S.L."/>
            <person name="Bradley K.W."/>
            <person name="Asai D.J."/>
            <person name="Bowman C.A."/>
            <person name="Russell D.A."/>
            <person name="Pope W.H."/>
            <person name="Jacobs-Sera D."/>
            <person name="Hendrix R.W."/>
            <person name="Hatfull G.F."/>
        </authorList>
    </citation>
    <scope>NUCLEOTIDE SEQUENCE [LARGE SCALE GENOMIC DNA]</scope>
    <source>
        <strain evidence="2 3">DSM 27648</strain>
    </source>
</reference>
<proteinExistence type="predicted"/>
<evidence type="ECO:0000313" key="2">
    <source>
        <dbReference type="EMBL" id="AKV00844.1"/>
    </source>
</evidence>
<dbReference type="STRING" id="1391654.AKJ09_07507"/>
<gene>
    <name evidence="2" type="ORF">AKJ09_07507</name>
</gene>
<accession>A0A0K1Q552</accession>
<organism evidence="2 3">
    <name type="scientific">Labilithrix luteola</name>
    <dbReference type="NCBI Taxonomy" id="1391654"/>
    <lineage>
        <taxon>Bacteria</taxon>
        <taxon>Pseudomonadati</taxon>
        <taxon>Myxococcota</taxon>
        <taxon>Polyangia</taxon>
        <taxon>Polyangiales</taxon>
        <taxon>Labilitrichaceae</taxon>
        <taxon>Labilithrix</taxon>
    </lineage>
</organism>
<dbReference type="KEGG" id="llu:AKJ09_07507"/>